<dbReference type="Pfam" id="PF08402">
    <property type="entry name" value="TOBE_2"/>
    <property type="match status" value="1"/>
</dbReference>
<organism evidence="5 6">
    <name type="scientific">Actinomadura logoneensis</name>
    <dbReference type="NCBI Taxonomy" id="2293572"/>
    <lineage>
        <taxon>Bacteria</taxon>
        <taxon>Bacillati</taxon>
        <taxon>Actinomycetota</taxon>
        <taxon>Actinomycetes</taxon>
        <taxon>Streptosporangiales</taxon>
        <taxon>Thermomonosporaceae</taxon>
        <taxon>Actinomadura</taxon>
    </lineage>
</organism>
<dbReference type="GO" id="GO:0140359">
    <property type="term" value="F:ABC-type transporter activity"/>
    <property type="evidence" value="ECO:0007669"/>
    <property type="project" value="UniProtKB-ARBA"/>
</dbReference>
<dbReference type="Gene3D" id="3.40.50.300">
    <property type="entry name" value="P-loop containing nucleotide triphosphate hydrolases"/>
    <property type="match status" value="1"/>
</dbReference>
<dbReference type="InterPro" id="IPR012340">
    <property type="entry name" value="NA-bd_OB-fold"/>
</dbReference>
<dbReference type="Gene3D" id="2.40.50.100">
    <property type="match status" value="1"/>
</dbReference>
<dbReference type="PROSITE" id="PS00211">
    <property type="entry name" value="ABC_TRANSPORTER_1"/>
    <property type="match status" value="1"/>
</dbReference>
<dbReference type="PANTHER" id="PTHR43875:SF1">
    <property type="entry name" value="OSMOPROTECTIVE COMPOUNDS UPTAKE ATP-BINDING PROTEIN GGTA"/>
    <property type="match status" value="1"/>
</dbReference>
<evidence type="ECO:0000256" key="2">
    <source>
        <dbReference type="ARBA" id="ARBA00022741"/>
    </source>
</evidence>
<dbReference type="SUPFAM" id="SSF52540">
    <property type="entry name" value="P-loop containing nucleoside triphosphate hydrolases"/>
    <property type="match status" value="1"/>
</dbReference>
<keyword evidence="6" id="KW-1185">Reference proteome</keyword>
<dbReference type="Proteomes" id="UP000261811">
    <property type="component" value="Unassembled WGS sequence"/>
</dbReference>
<gene>
    <name evidence="5" type="ORF">DZF91_05860</name>
</gene>
<dbReference type="GO" id="GO:0016887">
    <property type="term" value="F:ATP hydrolysis activity"/>
    <property type="evidence" value="ECO:0007669"/>
    <property type="project" value="InterPro"/>
</dbReference>
<evidence type="ECO:0000313" key="5">
    <source>
        <dbReference type="EMBL" id="RFU42573.1"/>
    </source>
</evidence>
<dbReference type="InterPro" id="IPR008995">
    <property type="entry name" value="Mo/tungstate-bd_C_term_dom"/>
</dbReference>
<dbReference type="FunFam" id="3.40.50.300:FF:000042">
    <property type="entry name" value="Maltose/maltodextrin ABC transporter, ATP-binding protein"/>
    <property type="match status" value="1"/>
</dbReference>
<keyword evidence="2" id="KW-0547">Nucleotide-binding</keyword>
<protein>
    <submittedName>
        <fullName evidence="5">ABC transporter ATP-binding protein</fullName>
    </submittedName>
</protein>
<dbReference type="OrthoDB" id="7838608at2"/>
<dbReference type="InterPro" id="IPR013611">
    <property type="entry name" value="Transp-assoc_OB_typ2"/>
</dbReference>
<keyword evidence="3 5" id="KW-0067">ATP-binding</keyword>
<dbReference type="PANTHER" id="PTHR43875">
    <property type="entry name" value="MALTODEXTRIN IMPORT ATP-BINDING PROTEIN MSMX"/>
    <property type="match status" value="1"/>
</dbReference>
<dbReference type="PROSITE" id="PS50893">
    <property type="entry name" value="ABC_TRANSPORTER_2"/>
    <property type="match status" value="1"/>
</dbReference>
<dbReference type="InterPro" id="IPR003439">
    <property type="entry name" value="ABC_transporter-like_ATP-bd"/>
</dbReference>
<dbReference type="EMBL" id="QURH01000112">
    <property type="protein sequence ID" value="RFU42573.1"/>
    <property type="molecule type" value="Genomic_DNA"/>
</dbReference>
<dbReference type="InterPro" id="IPR003593">
    <property type="entry name" value="AAA+_ATPase"/>
</dbReference>
<evidence type="ECO:0000259" key="4">
    <source>
        <dbReference type="PROSITE" id="PS50893"/>
    </source>
</evidence>
<comment type="caution">
    <text evidence="5">The sequence shown here is derived from an EMBL/GenBank/DDBJ whole genome shotgun (WGS) entry which is preliminary data.</text>
</comment>
<dbReference type="AlphaFoldDB" id="A0A372JRB0"/>
<evidence type="ECO:0000313" key="6">
    <source>
        <dbReference type="Proteomes" id="UP000261811"/>
    </source>
</evidence>
<dbReference type="InterPro" id="IPR027417">
    <property type="entry name" value="P-loop_NTPase"/>
</dbReference>
<dbReference type="SUPFAM" id="SSF50331">
    <property type="entry name" value="MOP-like"/>
    <property type="match status" value="1"/>
</dbReference>
<reference evidence="5 6" key="1">
    <citation type="submission" date="2018-08" db="EMBL/GenBank/DDBJ databases">
        <title>Actinomadura jelena sp. nov., a novel Actinomycete isolated from soil in Chad.</title>
        <authorList>
            <person name="Shi L."/>
        </authorList>
    </citation>
    <scope>NUCLEOTIDE SEQUENCE [LARGE SCALE GENOMIC DNA]</scope>
    <source>
        <strain evidence="5 6">NEAU-G17</strain>
    </source>
</reference>
<feature type="domain" description="ABC transporter" evidence="4">
    <location>
        <begin position="4"/>
        <end position="241"/>
    </location>
</feature>
<dbReference type="InterPro" id="IPR047641">
    <property type="entry name" value="ABC_transpr_MalK/UgpC-like"/>
</dbReference>
<dbReference type="InterPro" id="IPR017871">
    <property type="entry name" value="ABC_transporter-like_CS"/>
</dbReference>
<dbReference type="GO" id="GO:0055052">
    <property type="term" value="C:ATP-binding cassette (ABC) transporter complex, substrate-binding subunit-containing"/>
    <property type="evidence" value="ECO:0007669"/>
    <property type="project" value="TreeGrafter"/>
</dbReference>
<accession>A0A372JRB0</accession>
<dbReference type="SMART" id="SM00382">
    <property type="entry name" value="AAA"/>
    <property type="match status" value="1"/>
</dbReference>
<name>A0A372JRB0_9ACTN</name>
<dbReference type="Pfam" id="PF00005">
    <property type="entry name" value="ABC_tran"/>
    <property type="match status" value="1"/>
</dbReference>
<dbReference type="GO" id="GO:0005524">
    <property type="term" value="F:ATP binding"/>
    <property type="evidence" value="ECO:0007669"/>
    <property type="project" value="UniProtKB-KW"/>
</dbReference>
<dbReference type="Gene3D" id="2.40.50.140">
    <property type="entry name" value="Nucleic acid-binding proteins"/>
    <property type="match status" value="1"/>
</dbReference>
<proteinExistence type="predicted"/>
<sequence length="376" mass="40606">MSAITLSGVVKQYPGGHVAVRDLDLAIPDGSFTCLLGPSGCGKTTTLRMVAGLEQPTAGEIRVGDRVLDAVDRGVYVPPEKRGMGLVFQNYALWPHLTVLRNVEFGLRMRKVPAAARRERAMEALRKVRVAECADRYPSQLSGGQQQRVALARMLAVDPEVLLLDEPLSNLDARLRLEMRTELKRIHDETGATVVFVTHDQMEAMTMATHVAVMNEGELQQVAPPVEMYERPGNRFVAEFVGSPPMNVVAVAEPLGGLAGSLLRYVEKRAGLSAPGCVGVRPEALRLAAGPDAPPADAWSHEAAVETVLPAGSSWTVQLRLDDTEVFAVTHEDPGVAPGDTVRCWARPDRLHVFAADGTRMTAWDDATAPVGKAAR</sequence>
<evidence type="ECO:0000256" key="1">
    <source>
        <dbReference type="ARBA" id="ARBA00022448"/>
    </source>
</evidence>
<evidence type="ECO:0000256" key="3">
    <source>
        <dbReference type="ARBA" id="ARBA00022840"/>
    </source>
</evidence>
<dbReference type="RefSeq" id="WP_117356471.1">
    <property type="nucleotide sequence ID" value="NZ_QURH01000112.1"/>
</dbReference>
<keyword evidence="1" id="KW-0813">Transport</keyword>